<dbReference type="InterPro" id="IPR029026">
    <property type="entry name" value="tRNA_m1G_MTases_N"/>
</dbReference>
<comment type="catalytic activity">
    <reaction evidence="9 10">
        <text>uridine(1498) in 16S rRNA + S-adenosyl-L-methionine = N(3)-methyluridine(1498) in 16S rRNA + S-adenosyl-L-homocysteine + H(+)</text>
        <dbReference type="Rhea" id="RHEA:42920"/>
        <dbReference type="Rhea" id="RHEA-COMP:10283"/>
        <dbReference type="Rhea" id="RHEA-COMP:10284"/>
        <dbReference type="ChEBI" id="CHEBI:15378"/>
        <dbReference type="ChEBI" id="CHEBI:57856"/>
        <dbReference type="ChEBI" id="CHEBI:59789"/>
        <dbReference type="ChEBI" id="CHEBI:65315"/>
        <dbReference type="ChEBI" id="CHEBI:74502"/>
        <dbReference type="EC" id="2.1.1.193"/>
    </reaction>
</comment>
<dbReference type="CDD" id="cd18084">
    <property type="entry name" value="RsmE-like"/>
    <property type="match status" value="1"/>
</dbReference>
<comment type="similarity">
    <text evidence="2 10">Belongs to the RNA methyltransferase RsmE family.</text>
</comment>
<sequence length="249" mass="28036">MKETRFFYVPDADILSELPEDEARHALRVLRLAAGDEIMLMDGKGSFYKAEVTVASSHKCMYKINDVCSQKPQWCGHFHIAMAPTKMMDRVEWMVEKATEIGVDEFSFLNCSFSERKVIKTERIEKIVVSAVKQSRKAWKPVVNPIVSFDRFIAVPPKGRKYIAHCYDEIEKTELFDELKRKVCCGGDATDVNMHDVTVLIGPEGDFSIDEVRAAVAAGFISVSLGKSRLRTETAALAAVMMMQLASRE</sequence>
<dbReference type="PIRSF" id="PIRSF015601">
    <property type="entry name" value="MTase_slr0722"/>
    <property type="match status" value="1"/>
</dbReference>
<comment type="subcellular location">
    <subcellularLocation>
        <location evidence="1 10">Cytoplasm</location>
    </subcellularLocation>
</comment>
<proteinExistence type="inferred from homology"/>
<feature type="domain" description="Ribosomal RNA small subunit methyltransferase E methyltransferase" evidence="11">
    <location>
        <begin position="77"/>
        <end position="244"/>
    </location>
</feature>
<evidence type="ECO:0000256" key="1">
    <source>
        <dbReference type="ARBA" id="ARBA00004496"/>
    </source>
</evidence>
<dbReference type="PANTHER" id="PTHR30027:SF3">
    <property type="entry name" value="16S RRNA (URACIL(1498)-N(3))-METHYLTRANSFERASE"/>
    <property type="match status" value="1"/>
</dbReference>
<dbReference type="Gene3D" id="2.40.240.20">
    <property type="entry name" value="Hypothetical PUA domain-like, domain 1"/>
    <property type="match status" value="1"/>
</dbReference>
<dbReference type="Pfam" id="PF20260">
    <property type="entry name" value="PUA_4"/>
    <property type="match status" value="1"/>
</dbReference>
<evidence type="ECO:0000256" key="5">
    <source>
        <dbReference type="ARBA" id="ARBA00022603"/>
    </source>
</evidence>
<dbReference type="SUPFAM" id="SSF88697">
    <property type="entry name" value="PUA domain-like"/>
    <property type="match status" value="1"/>
</dbReference>
<keyword evidence="7 10" id="KW-0949">S-adenosyl-L-methionine</keyword>
<dbReference type="Pfam" id="PF04452">
    <property type="entry name" value="Methyltrans_RNA"/>
    <property type="match status" value="1"/>
</dbReference>
<dbReference type="SUPFAM" id="SSF75217">
    <property type="entry name" value="alpha/beta knot"/>
    <property type="match status" value="1"/>
</dbReference>
<gene>
    <name evidence="13" type="ORF">HPS56_07570</name>
</gene>
<keyword evidence="4 10" id="KW-0698">rRNA processing</keyword>
<keyword evidence="6 10" id="KW-0808">Transferase</keyword>
<dbReference type="InterPro" id="IPR046886">
    <property type="entry name" value="RsmE_MTase_dom"/>
</dbReference>
<dbReference type="InterPro" id="IPR015947">
    <property type="entry name" value="PUA-like_sf"/>
</dbReference>
<dbReference type="InterPro" id="IPR046887">
    <property type="entry name" value="RsmE_PUA-like"/>
</dbReference>
<dbReference type="NCBIfam" id="TIGR00046">
    <property type="entry name" value="RsmE family RNA methyltransferase"/>
    <property type="match status" value="1"/>
</dbReference>
<feature type="domain" description="Ribosomal RNA small subunit methyltransferase E PUA-like" evidence="12">
    <location>
        <begin position="18"/>
        <end position="59"/>
    </location>
</feature>
<evidence type="ECO:0000256" key="6">
    <source>
        <dbReference type="ARBA" id="ARBA00022679"/>
    </source>
</evidence>
<comment type="function">
    <text evidence="8 10">Specifically methylates the N3 position of the uracil ring of uridine 1498 (m3U1498) in 16S rRNA. Acts on the fully assembled 30S ribosomal subunit.</text>
</comment>
<dbReference type="GO" id="GO:0032259">
    <property type="term" value="P:methylation"/>
    <property type="evidence" value="ECO:0007669"/>
    <property type="project" value="UniProtKB-KW"/>
</dbReference>
<dbReference type="NCBIfam" id="NF008702">
    <property type="entry name" value="PRK11713.6-1"/>
    <property type="match status" value="1"/>
</dbReference>
<keyword evidence="3 10" id="KW-0963">Cytoplasm</keyword>
<dbReference type="EC" id="2.1.1.193" evidence="10"/>
<dbReference type="RefSeq" id="WP_172275556.1">
    <property type="nucleotide sequence ID" value="NZ_CASGMU010000014.1"/>
</dbReference>
<keyword evidence="14" id="KW-1185">Reference proteome</keyword>
<organism evidence="13 14">
    <name type="scientific">Xylanibacter muris</name>
    <dbReference type="NCBI Taxonomy" id="2736290"/>
    <lineage>
        <taxon>Bacteria</taxon>
        <taxon>Pseudomonadati</taxon>
        <taxon>Bacteroidota</taxon>
        <taxon>Bacteroidia</taxon>
        <taxon>Bacteroidales</taxon>
        <taxon>Prevotellaceae</taxon>
        <taxon>Xylanibacter</taxon>
    </lineage>
</organism>
<dbReference type="EMBL" id="JABKKF010000006">
    <property type="protein sequence ID" value="NPD92204.1"/>
    <property type="molecule type" value="Genomic_DNA"/>
</dbReference>
<dbReference type="InterPro" id="IPR006700">
    <property type="entry name" value="RsmE"/>
</dbReference>
<dbReference type="PANTHER" id="PTHR30027">
    <property type="entry name" value="RIBOSOMAL RNA SMALL SUBUNIT METHYLTRANSFERASE E"/>
    <property type="match status" value="1"/>
</dbReference>
<accession>A0ABX2APR7</accession>
<evidence type="ECO:0000313" key="13">
    <source>
        <dbReference type="EMBL" id="NPD92204.1"/>
    </source>
</evidence>
<reference evidence="13 14" key="1">
    <citation type="submission" date="2020-05" db="EMBL/GenBank/DDBJ databases">
        <title>Distinct polysaccharide utilization as determinants for interspecies competition between intestinal Prevotella spp.</title>
        <authorList>
            <person name="Galvez E.J.C."/>
            <person name="Iljazovic A."/>
            <person name="Strowig T."/>
        </authorList>
    </citation>
    <scope>NUCLEOTIDE SEQUENCE [LARGE SCALE GENOMIC DNA]</scope>
    <source>
        <strain evidence="13 14">PMUR</strain>
    </source>
</reference>
<evidence type="ECO:0000256" key="4">
    <source>
        <dbReference type="ARBA" id="ARBA00022552"/>
    </source>
</evidence>
<evidence type="ECO:0000256" key="10">
    <source>
        <dbReference type="PIRNR" id="PIRNR015601"/>
    </source>
</evidence>
<evidence type="ECO:0000256" key="3">
    <source>
        <dbReference type="ARBA" id="ARBA00022490"/>
    </source>
</evidence>
<protein>
    <recommendedName>
        <fullName evidence="10">Ribosomal RNA small subunit methyltransferase E</fullName>
        <ecNumber evidence="10">2.1.1.193</ecNumber>
    </recommendedName>
</protein>
<comment type="caution">
    <text evidence="13">The sequence shown here is derived from an EMBL/GenBank/DDBJ whole genome shotgun (WGS) entry which is preliminary data.</text>
</comment>
<evidence type="ECO:0000256" key="7">
    <source>
        <dbReference type="ARBA" id="ARBA00022691"/>
    </source>
</evidence>
<dbReference type="Proteomes" id="UP000714420">
    <property type="component" value="Unassembled WGS sequence"/>
</dbReference>
<dbReference type="GO" id="GO:0008168">
    <property type="term" value="F:methyltransferase activity"/>
    <property type="evidence" value="ECO:0007669"/>
    <property type="project" value="UniProtKB-KW"/>
</dbReference>
<evidence type="ECO:0000259" key="12">
    <source>
        <dbReference type="Pfam" id="PF20260"/>
    </source>
</evidence>
<evidence type="ECO:0000259" key="11">
    <source>
        <dbReference type="Pfam" id="PF04452"/>
    </source>
</evidence>
<dbReference type="InterPro" id="IPR029028">
    <property type="entry name" value="Alpha/beta_knot_MTases"/>
</dbReference>
<evidence type="ECO:0000256" key="8">
    <source>
        <dbReference type="ARBA" id="ARBA00025699"/>
    </source>
</evidence>
<dbReference type="Gene3D" id="3.40.1280.10">
    <property type="match status" value="1"/>
</dbReference>
<name>A0ABX2APR7_9BACT</name>
<evidence type="ECO:0000256" key="9">
    <source>
        <dbReference type="ARBA" id="ARBA00047944"/>
    </source>
</evidence>
<evidence type="ECO:0000256" key="2">
    <source>
        <dbReference type="ARBA" id="ARBA00005528"/>
    </source>
</evidence>
<keyword evidence="5 10" id="KW-0489">Methyltransferase</keyword>
<evidence type="ECO:0000313" key="14">
    <source>
        <dbReference type="Proteomes" id="UP000714420"/>
    </source>
</evidence>